<proteinExistence type="predicted"/>
<evidence type="ECO:0000256" key="1">
    <source>
        <dbReference type="SAM" id="SignalP"/>
    </source>
</evidence>
<dbReference type="SUPFAM" id="SSF53474">
    <property type="entry name" value="alpha/beta-Hydrolases"/>
    <property type="match status" value="1"/>
</dbReference>
<feature type="signal peptide" evidence="1">
    <location>
        <begin position="1"/>
        <end position="27"/>
    </location>
</feature>
<reference evidence="3 4" key="1">
    <citation type="submission" date="2020-08" db="EMBL/GenBank/DDBJ databases">
        <title>Genomic Encyclopedia of Type Strains, Phase IV (KMG-IV): sequencing the most valuable type-strain genomes for metagenomic binning, comparative biology and taxonomic classification.</title>
        <authorList>
            <person name="Goeker M."/>
        </authorList>
    </citation>
    <scope>NUCLEOTIDE SEQUENCE [LARGE SCALE GENOMIC DNA]</scope>
    <source>
        <strain evidence="3 4">DSM 19512</strain>
    </source>
</reference>
<accession>A0A7W6ABC9</accession>
<dbReference type="AlphaFoldDB" id="A0A7W6ABC9"/>
<feature type="chain" id="PRO_5030709487" evidence="1">
    <location>
        <begin position="28"/>
        <end position="296"/>
    </location>
</feature>
<dbReference type="InterPro" id="IPR000073">
    <property type="entry name" value="AB_hydrolase_1"/>
</dbReference>
<dbReference type="Pfam" id="PF00561">
    <property type="entry name" value="Abhydrolase_1"/>
    <property type="match status" value="1"/>
</dbReference>
<keyword evidence="4" id="KW-1185">Reference proteome</keyword>
<dbReference type="EMBL" id="JACIDH010000003">
    <property type="protein sequence ID" value="MBB3878858.1"/>
    <property type="molecule type" value="Genomic_DNA"/>
</dbReference>
<comment type="caution">
    <text evidence="3">The sequence shown here is derived from an EMBL/GenBank/DDBJ whole genome shotgun (WGS) entry which is preliminary data.</text>
</comment>
<protein>
    <submittedName>
        <fullName evidence="3">Pimeloyl-ACP methyl ester carboxylesterase</fullName>
    </submittedName>
</protein>
<dbReference type="Proteomes" id="UP000538670">
    <property type="component" value="Unassembled WGS sequence"/>
</dbReference>
<evidence type="ECO:0000259" key="2">
    <source>
        <dbReference type="Pfam" id="PF00561"/>
    </source>
</evidence>
<evidence type="ECO:0000313" key="3">
    <source>
        <dbReference type="EMBL" id="MBB3878858.1"/>
    </source>
</evidence>
<sequence length="296" mass="31495">MTMSTTLRGLSLAACVLMIGTANVATAAPAAPRTTLVRKGDVRIEALVEGRGRPIVILPSLGRGAHDYDRVAARLAAQGFRVIRPQPRGIGGSKGPMEGLTLHDFAADVAMVMDREKTGPAIIVGHAWGSQPARMLAVDRLDLVKGVVMAAASAGKLPPGSTEKPYGRLREAIDGSGNMALPREQRLTYLRQAFFALGNDPSVWLGGWYPETHDAQAHARNVTPIDSYYAAGNTVPILDLQGQHDAVVVKNVMKPLLGDRVEVQEIAGSGHAMAPEQPDRMADAIAAFARKTFGPR</sequence>
<organism evidence="3 4">
    <name type="scientific">Sphingomonas pseudosanguinis</name>
    <dbReference type="NCBI Taxonomy" id="413712"/>
    <lineage>
        <taxon>Bacteria</taxon>
        <taxon>Pseudomonadati</taxon>
        <taxon>Pseudomonadota</taxon>
        <taxon>Alphaproteobacteria</taxon>
        <taxon>Sphingomonadales</taxon>
        <taxon>Sphingomonadaceae</taxon>
        <taxon>Sphingomonas</taxon>
    </lineage>
</organism>
<feature type="domain" description="AB hydrolase-1" evidence="2">
    <location>
        <begin position="54"/>
        <end position="272"/>
    </location>
</feature>
<dbReference type="PANTHER" id="PTHR43798">
    <property type="entry name" value="MONOACYLGLYCEROL LIPASE"/>
    <property type="match status" value="1"/>
</dbReference>
<evidence type="ECO:0000313" key="4">
    <source>
        <dbReference type="Proteomes" id="UP000538670"/>
    </source>
</evidence>
<dbReference type="GO" id="GO:0016020">
    <property type="term" value="C:membrane"/>
    <property type="evidence" value="ECO:0007669"/>
    <property type="project" value="TreeGrafter"/>
</dbReference>
<dbReference type="RefSeq" id="WP_206362480.1">
    <property type="nucleotide sequence ID" value="NZ_JACIDH010000003.1"/>
</dbReference>
<dbReference type="PANTHER" id="PTHR43798:SF33">
    <property type="entry name" value="HYDROLASE, PUTATIVE (AFU_ORTHOLOGUE AFUA_2G14860)-RELATED"/>
    <property type="match status" value="1"/>
</dbReference>
<keyword evidence="1" id="KW-0732">Signal</keyword>
<dbReference type="Gene3D" id="3.40.50.1820">
    <property type="entry name" value="alpha/beta hydrolase"/>
    <property type="match status" value="1"/>
</dbReference>
<gene>
    <name evidence="3" type="ORF">GGR48_001277</name>
</gene>
<dbReference type="InterPro" id="IPR029058">
    <property type="entry name" value="AB_hydrolase_fold"/>
</dbReference>
<name>A0A7W6ABC9_9SPHN</name>
<dbReference type="InterPro" id="IPR050266">
    <property type="entry name" value="AB_hydrolase_sf"/>
</dbReference>